<evidence type="ECO:0000313" key="12">
    <source>
        <dbReference type="EMBL" id="AIJ27016.1"/>
    </source>
</evidence>
<evidence type="ECO:0000256" key="3">
    <source>
        <dbReference type="ARBA" id="ARBA00007069"/>
    </source>
</evidence>
<keyword evidence="13" id="KW-1185">Reference proteome</keyword>
<feature type="transmembrane region" description="Helical" evidence="10">
    <location>
        <begin position="206"/>
        <end position="227"/>
    </location>
</feature>
<dbReference type="CDD" id="cd06261">
    <property type="entry name" value="TM_PBP2"/>
    <property type="match status" value="1"/>
</dbReference>
<dbReference type="STRING" id="1068978.AMETH_6924"/>
<sequence>MTSTLSETERLASPPAFQQVSAGRKAKNALATVLVWLSFLIAVAPLVWVLYTVIANGIKRIPYTNWWSQDFGSVLSDEVGGGVLHAIIGTLEQGLMCAVISVPLGLLVAIYLVEYGRDTRLAKVTTFMVDILSGVPSIVAALFIYALWITTFGLPRSGFAVSLALVLLMIPVVVRSAEEMLRIVPDDLREASYALGVPKWKTIMKIVLPTAMSGIISGVMMALARVMGETAPLLVLVGYSAYVNWDLFGDNQASLPLLMNTERATNSMEPGSVGFDRIWGAALTLVIIIALINLIATVVSRLVAPKKK</sequence>
<dbReference type="KEGG" id="amq:AMETH_6924"/>
<evidence type="ECO:0000256" key="2">
    <source>
        <dbReference type="ARBA" id="ARBA00004651"/>
    </source>
</evidence>
<dbReference type="HOGENOM" id="CLU_033621_2_0_11"/>
<evidence type="ECO:0000256" key="4">
    <source>
        <dbReference type="ARBA" id="ARBA00022448"/>
    </source>
</evidence>
<evidence type="ECO:0000313" key="13">
    <source>
        <dbReference type="Proteomes" id="UP000062973"/>
    </source>
</evidence>
<dbReference type="eggNOG" id="COG0581">
    <property type="taxonomic scope" value="Bacteria"/>
</dbReference>
<dbReference type="EMBL" id="CP009110">
    <property type="protein sequence ID" value="AIJ27016.1"/>
    <property type="molecule type" value="Genomic_DNA"/>
</dbReference>
<evidence type="ECO:0000256" key="5">
    <source>
        <dbReference type="ARBA" id="ARBA00022475"/>
    </source>
</evidence>
<evidence type="ECO:0000256" key="8">
    <source>
        <dbReference type="ARBA" id="ARBA00022989"/>
    </source>
</evidence>
<evidence type="ECO:0000256" key="10">
    <source>
        <dbReference type="RuleBase" id="RU363043"/>
    </source>
</evidence>
<dbReference type="RefSeq" id="WP_017985792.1">
    <property type="nucleotide sequence ID" value="NZ_AQUL01000001.1"/>
</dbReference>
<dbReference type="Pfam" id="PF00528">
    <property type="entry name" value="BPD_transp_1"/>
    <property type="match status" value="1"/>
</dbReference>
<dbReference type="InterPro" id="IPR035906">
    <property type="entry name" value="MetI-like_sf"/>
</dbReference>
<dbReference type="InterPro" id="IPR051408">
    <property type="entry name" value="Phosphate_transprt_permease"/>
</dbReference>
<evidence type="ECO:0000256" key="7">
    <source>
        <dbReference type="ARBA" id="ARBA00022692"/>
    </source>
</evidence>
<dbReference type="SUPFAM" id="SSF161098">
    <property type="entry name" value="MetI-like"/>
    <property type="match status" value="1"/>
</dbReference>
<gene>
    <name evidence="12" type="primary">pstA</name>
    <name evidence="12" type="ORF">AMETH_6924</name>
</gene>
<comment type="function">
    <text evidence="1">Part of the binding-protein-dependent transport system for phosphate; probably responsible for the translocation of the substrate across the membrane.</text>
</comment>
<keyword evidence="8 10" id="KW-1133">Transmembrane helix</keyword>
<comment type="similarity">
    <text evidence="3 10">Belongs to the binding-protein-dependent transport system permease family. CysTW subfamily.</text>
</comment>
<evidence type="ECO:0000256" key="9">
    <source>
        <dbReference type="ARBA" id="ARBA00023136"/>
    </source>
</evidence>
<dbReference type="AlphaFoldDB" id="A0A076N6S0"/>
<dbReference type="GO" id="GO:0035435">
    <property type="term" value="P:phosphate ion transmembrane transport"/>
    <property type="evidence" value="ECO:0007669"/>
    <property type="project" value="InterPro"/>
</dbReference>
<feature type="transmembrane region" description="Helical" evidence="10">
    <location>
        <begin position="154"/>
        <end position="174"/>
    </location>
</feature>
<dbReference type="NCBIfam" id="TIGR00974">
    <property type="entry name" value="3a0107s02c"/>
    <property type="match status" value="1"/>
</dbReference>
<evidence type="ECO:0000256" key="6">
    <source>
        <dbReference type="ARBA" id="ARBA00022592"/>
    </source>
</evidence>
<comment type="subcellular location">
    <subcellularLocation>
        <location evidence="2 10">Cell membrane</location>
        <topology evidence="2 10">Multi-pass membrane protein</topology>
    </subcellularLocation>
</comment>
<name>A0A076N6S0_AMYME</name>
<keyword evidence="7 10" id="KW-0812">Transmembrane</keyword>
<dbReference type="InterPro" id="IPR005672">
    <property type="entry name" value="Phosphate_PstA"/>
</dbReference>
<dbReference type="PATRIC" id="fig|1068978.7.peg.7436"/>
<feature type="transmembrane region" description="Helical" evidence="10">
    <location>
        <begin position="125"/>
        <end position="148"/>
    </location>
</feature>
<evidence type="ECO:0000256" key="1">
    <source>
        <dbReference type="ARBA" id="ARBA00003510"/>
    </source>
</evidence>
<feature type="transmembrane region" description="Helical" evidence="10">
    <location>
        <begin position="278"/>
        <end position="304"/>
    </location>
</feature>
<dbReference type="Gene3D" id="1.10.3720.10">
    <property type="entry name" value="MetI-like"/>
    <property type="match status" value="1"/>
</dbReference>
<keyword evidence="4" id="KW-0813">Transport</keyword>
<reference evidence="12 13" key="1">
    <citation type="submission" date="2014-07" db="EMBL/GenBank/DDBJ databases">
        <title>Whole Genome Sequence of the Amycolatopsis methanolica 239.</title>
        <authorList>
            <person name="Tang B."/>
        </authorList>
    </citation>
    <scope>NUCLEOTIDE SEQUENCE [LARGE SCALE GENOMIC DNA]</scope>
    <source>
        <strain evidence="12 13">239</strain>
    </source>
</reference>
<protein>
    <recommendedName>
        <fullName evidence="10">Phosphate transport system permease protein PstA</fullName>
    </recommendedName>
</protein>
<dbReference type="OrthoDB" id="9775069at2"/>
<accession>A0A076N6S0</accession>
<dbReference type="GO" id="GO:0005886">
    <property type="term" value="C:plasma membrane"/>
    <property type="evidence" value="ECO:0007669"/>
    <property type="project" value="UniProtKB-SubCell"/>
</dbReference>
<dbReference type="InterPro" id="IPR000515">
    <property type="entry name" value="MetI-like"/>
</dbReference>
<proteinExistence type="inferred from homology"/>
<dbReference type="GO" id="GO:0005315">
    <property type="term" value="F:phosphate transmembrane transporter activity"/>
    <property type="evidence" value="ECO:0007669"/>
    <property type="project" value="InterPro"/>
</dbReference>
<dbReference type="PROSITE" id="PS50928">
    <property type="entry name" value="ABC_TM1"/>
    <property type="match status" value="1"/>
</dbReference>
<keyword evidence="6" id="KW-0592">Phosphate transport</keyword>
<dbReference type="Proteomes" id="UP000062973">
    <property type="component" value="Chromosome"/>
</dbReference>
<dbReference type="PANTHER" id="PTHR42922:SF1">
    <property type="entry name" value="PHOSPHATE TRANSPORT SYSTEM PERMEASE PROTEIN PSTA"/>
    <property type="match status" value="1"/>
</dbReference>
<dbReference type="PANTHER" id="PTHR42922">
    <property type="entry name" value="PHOSPHATE TRANSPORT SYSTEM PERMEASE PROTEIN PSTA"/>
    <property type="match status" value="1"/>
</dbReference>
<keyword evidence="9 10" id="KW-0472">Membrane</keyword>
<feature type="transmembrane region" description="Helical" evidence="10">
    <location>
        <begin position="33"/>
        <end position="54"/>
    </location>
</feature>
<feature type="transmembrane region" description="Helical" evidence="10">
    <location>
        <begin position="93"/>
        <end position="113"/>
    </location>
</feature>
<organism evidence="12 13">
    <name type="scientific">Amycolatopsis methanolica 239</name>
    <dbReference type="NCBI Taxonomy" id="1068978"/>
    <lineage>
        <taxon>Bacteria</taxon>
        <taxon>Bacillati</taxon>
        <taxon>Actinomycetota</taxon>
        <taxon>Actinomycetes</taxon>
        <taxon>Pseudonocardiales</taxon>
        <taxon>Pseudonocardiaceae</taxon>
        <taxon>Amycolatopsis</taxon>
        <taxon>Amycolatopsis methanolica group</taxon>
    </lineage>
</organism>
<evidence type="ECO:0000259" key="11">
    <source>
        <dbReference type="PROSITE" id="PS50928"/>
    </source>
</evidence>
<keyword evidence="5 10" id="KW-1003">Cell membrane</keyword>
<feature type="domain" description="ABC transmembrane type-1" evidence="11">
    <location>
        <begin position="87"/>
        <end position="300"/>
    </location>
</feature>